<protein>
    <submittedName>
        <fullName evidence="1">Uncharacterized protein</fullName>
    </submittedName>
</protein>
<evidence type="ECO:0000313" key="1">
    <source>
        <dbReference type="EMBL" id="AML51820.1"/>
    </source>
</evidence>
<gene>
    <name evidence="1" type="ORF">RC74_11585</name>
</gene>
<dbReference type="AlphaFoldDB" id="A0A126V0K4"/>
<proteinExistence type="predicted"/>
<organism evidence="1 2">
    <name type="scientific">Falsihalocynthiibacter arcticus</name>
    <dbReference type="NCBI Taxonomy" id="1579316"/>
    <lineage>
        <taxon>Bacteria</taxon>
        <taxon>Pseudomonadati</taxon>
        <taxon>Pseudomonadota</taxon>
        <taxon>Alphaproteobacteria</taxon>
        <taxon>Rhodobacterales</taxon>
        <taxon>Roseobacteraceae</taxon>
        <taxon>Falsihalocynthiibacter</taxon>
    </lineage>
</organism>
<dbReference type="KEGG" id="hat:RC74_11585"/>
<dbReference type="EMBL" id="CP014327">
    <property type="protein sequence ID" value="AML51820.1"/>
    <property type="molecule type" value="Genomic_DNA"/>
</dbReference>
<evidence type="ECO:0000313" key="2">
    <source>
        <dbReference type="Proteomes" id="UP000070371"/>
    </source>
</evidence>
<dbReference type="Proteomes" id="UP000070371">
    <property type="component" value="Chromosome"/>
</dbReference>
<accession>A0A126V0K4</accession>
<name>A0A126V0K4_9RHOB</name>
<sequence length="103" mass="11699">MQDHPRDFYWCASASLFFLLLCLMPMFAQNLLDRPEIARDYTNVEGASFSGLEMPSVSSFTGNHHLAAKFFNHAAVNGTRFFHLILPQTQYSKPPEQILSFGI</sequence>
<keyword evidence="2" id="KW-1185">Reference proteome</keyword>
<reference evidence="1 2" key="1">
    <citation type="submission" date="2016-02" db="EMBL/GenBank/DDBJ databases">
        <title>Complete genome sequence of Halocynthiibacter arcticus PAMC 20958t from arctic marine sediment.</title>
        <authorList>
            <person name="Lee Y.M."/>
            <person name="Baek K."/>
            <person name="Lee H.K."/>
            <person name="Shin S.C."/>
        </authorList>
    </citation>
    <scope>NUCLEOTIDE SEQUENCE [LARGE SCALE GENOMIC DNA]</scope>
    <source>
        <strain evidence="1">PAMC 20958</strain>
    </source>
</reference>